<name>A0A3E4N3H0_9BACT</name>
<keyword evidence="8" id="KW-1003">Cell membrane</keyword>
<evidence type="ECO:0000256" key="7">
    <source>
        <dbReference type="ARBA" id="ARBA00019373"/>
    </source>
</evidence>
<keyword evidence="10 18" id="KW-0808">Transferase</keyword>
<keyword evidence="25" id="KW-1185">Reference proteome</keyword>
<dbReference type="STRING" id="310297.BHV76_03110"/>
<dbReference type="GO" id="GO:0005886">
    <property type="term" value="C:plasma membrane"/>
    <property type="evidence" value="ECO:0007669"/>
    <property type="project" value="UniProtKB-SubCell"/>
</dbReference>
<evidence type="ECO:0000256" key="9">
    <source>
        <dbReference type="ARBA" id="ARBA00022516"/>
    </source>
</evidence>
<proteinExistence type="inferred from homology"/>
<keyword evidence="17" id="KW-1208">Phospholipid metabolism</keyword>
<comment type="pathway">
    <text evidence="4">Lipid metabolism.</text>
</comment>
<dbReference type="Proteomes" id="UP000260780">
    <property type="component" value="Unassembled WGS sequence"/>
</dbReference>
<evidence type="ECO:0000313" key="26">
    <source>
        <dbReference type="Proteomes" id="UP000283485"/>
    </source>
</evidence>
<evidence type="ECO:0000256" key="15">
    <source>
        <dbReference type="ARBA" id="ARBA00023136"/>
    </source>
</evidence>
<evidence type="ECO:0000256" key="10">
    <source>
        <dbReference type="ARBA" id="ARBA00022679"/>
    </source>
</evidence>
<protein>
    <recommendedName>
        <fullName evidence="7 18">Phosphatidate cytidylyltransferase</fullName>
        <ecNumber evidence="6 18">2.7.7.41</ecNumber>
    </recommendedName>
</protein>
<dbReference type="Proteomes" id="UP000285109">
    <property type="component" value="Unassembled WGS sequence"/>
</dbReference>
<feature type="transmembrane region" description="Helical" evidence="19">
    <location>
        <begin position="61"/>
        <end position="79"/>
    </location>
</feature>
<dbReference type="PROSITE" id="PS51257">
    <property type="entry name" value="PROKAR_LIPOPROTEIN"/>
    <property type="match status" value="1"/>
</dbReference>
<comment type="catalytic activity">
    <reaction evidence="1 18">
        <text>a 1,2-diacyl-sn-glycero-3-phosphate + CTP + H(+) = a CDP-1,2-diacyl-sn-glycerol + diphosphate</text>
        <dbReference type="Rhea" id="RHEA:16229"/>
        <dbReference type="ChEBI" id="CHEBI:15378"/>
        <dbReference type="ChEBI" id="CHEBI:33019"/>
        <dbReference type="ChEBI" id="CHEBI:37563"/>
        <dbReference type="ChEBI" id="CHEBI:58332"/>
        <dbReference type="ChEBI" id="CHEBI:58608"/>
        <dbReference type="EC" id="2.7.7.41"/>
    </reaction>
</comment>
<dbReference type="GO" id="GO:0016024">
    <property type="term" value="P:CDP-diacylglycerol biosynthetic process"/>
    <property type="evidence" value="ECO:0007669"/>
    <property type="project" value="UniProtKB-UniPathway"/>
</dbReference>
<evidence type="ECO:0000313" key="20">
    <source>
        <dbReference type="EMBL" id="RGK56606.1"/>
    </source>
</evidence>
<comment type="similarity">
    <text evidence="5 18">Belongs to the CDS family.</text>
</comment>
<evidence type="ECO:0000256" key="6">
    <source>
        <dbReference type="ARBA" id="ARBA00012487"/>
    </source>
</evidence>
<evidence type="ECO:0000256" key="13">
    <source>
        <dbReference type="ARBA" id="ARBA00022989"/>
    </source>
</evidence>
<reference evidence="24 25" key="1">
    <citation type="submission" date="2018-08" db="EMBL/GenBank/DDBJ databases">
        <title>A genome reference for cultivated species of the human gut microbiota.</title>
        <authorList>
            <person name="Zou Y."/>
            <person name="Xue W."/>
            <person name="Luo G."/>
        </authorList>
    </citation>
    <scope>NUCLEOTIDE SEQUENCE [LARGE SCALE GENOMIC DNA]</scope>
    <source>
        <strain evidence="23 27">AF31-28B-AC</strain>
        <strain evidence="22 26">AM23-23</strain>
        <strain evidence="21 24">OM08-14</strain>
        <strain evidence="20 25">TF10-3AC</strain>
    </source>
</reference>
<evidence type="ECO:0000256" key="19">
    <source>
        <dbReference type="SAM" id="Phobius"/>
    </source>
</evidence>
<evidence type="ECO:0000256" key="14">
    <source>
        <dbReference type="ARBA" id="ARBA00023098"/>
    </source>
</evidence>
<feature type="transmembrane region" description="Helical" evidence="19">
    <location>
        <begin position="217"/>
        <end position="236"/>
    </location>
</feature>
<evidence type="ECO:0000256" key="1">
    <source>
        <dbReference type="ARBA" id="ARBA00001698"/>
    </source>
</evidence>
<comment type="pathway">
    <text evidence="3 18">Phospholipid metabolism; CDP-diacylglycerol biosynthesis; CDP-diacylglycerol from sn-glycerol 3-phosphate: step 3/3.</text>
</comment>
<dbReference type="Pfam" id="PF01148">
    <property type="entry name" value="CTP_transf_1"/>
    <property type="match status" value="1"/>
</dbReference>
<dbReference type="EMBL" id="QSTF01000008">
    <property type="protein sequence ID" value="RGM41437.1"/>
    <property type="molecule type" value="Genomic_DNA"/>
</dbReference>
<feature type="transmembrane region" description="Helical" evidence="19">
    <location>
        <begin position="112"/>
        <end position="133"/>
    </location>
</feature>
<feature type="transmembrane region" description="Helical" evidence="19">
    <location>
        <begin position="9"/>
        <end position="26"/>
    </location>
</feature>
<feature type="transmembrane region" description="Helical" evidence="19">
    <location>
        <begin position="193"/>
        <end position="211"/>
    </location>
</feature>
<evidence type="ECO:0000256" key="11">
    <source>
        <dbReference type="ARBA" id="ARBA00022692"/>
    </source>
</evidence>
<dbReference type="EC" id="2.7.7.41" evidence="6 18"/>
<dbReference type="EMBL" id="QRQK01000017">
    <property type="protein sequence ID" value="RHM96139.1"/>
    <property type="molecule type" value="Genomic_DNA"/>
</dbReference>
<evidence type="ECO:0000313" key="24">
    <source>
        <dbReference type="Proteomes" id="UP000260780"/>
    </source>
</evidence>
<dbReference type="EMBL" id="QSQT01000009">
    <property type="protein sequence ID" value="RGK56606.1"/>
    <property type="molecule type" value="Genomic_DNA"/>
</dbReference>
<evidence type="ECO:0000313" key="27">
    <source>
        <dbReference type="Proteomes" id="UP000285109"/>
    </source>
</evidence>
<keyword evidence="16" id="KW-0594">Phospholipid biosynthesis</keyword>
<keyword evidence="13 19" id="KW-1133">Transmembrane helix</keyword>
<evidence type="ECO:0000313" key="23">
    <source>
        <dbReference type="EMBL" id="RHM96139.1"/>
    </source>
</evidence>
<dbReference type="RefSeq" id="WP_117671726.1">
    <property type="nucleotide sequence ID" value="NZ_CABOGR010000009.1"/>
</dbReference>
<dbReference type="AlphaFoldDB" id="A0A3E4N3H0"/>
<accession>A0A3E4N3H0</accession>
<organism evidence="20 25">
    <name type="scientific">Phocaeicola plebeius</name>
    <dbReference type="NCBI Taxonomy" id="310297"/>
    <lineage>
        <taxon>Bacteria</taxon>
        <taxon>Pseudomonadati</taxon>
        <taxon>Bacteroidota</taxon>
        <taxon>Bacteroidia</taxon>
        <taxon>Bacteroidales</taxon>
        <taxon>Bacteroidaceae</taxon>
        <taxon>Phocaeicola</taxon>
    </lineage>
</organism>
<evidence type="ECO:0000313" key="21">
    <source>
        <dbReference type="EMBL" id="RGM41437.1"/>
    </source>
</evidence>
<evidence type="ECO:0000256" key="16">
    <source>
        <dbReference type="ARBA" id="ARBA00023209"/>
    </source>
</evidence>
<dbReference type="UniPathway" id="UPA00557">
    <property type="reaction ID" value="UER00614"/>
</dbReference>
<feature type="transmembrane region" description="Helical" evidence="19">
    <location>
        <begin position="85"/>
        <end position="103"/>
    </location>
</feature>
<gene>
    <name evidence="22" type="ORF">DW653_06420</name>
    <name evidence="23" type="ORF">DWZ34_09850</name>
    <name evidence="21" type="ORF">DXC17_05270</name>
    <name evidence="20" type="ORF">DXD04_05975</name>
</gene>
<keyword evidence="12 18" id="KW-0548">Nucleotidyltransferase</keyword>
<keyword evidence="15 19" id="KW-0472">Membrane</keyword>
<dbReference type="GO" id="GO:0004605">
    <property type="term" value="F:phosphatidate cytidylyltransferase activity"/>
    <property type="evidence" value="ECO:0007669"/>
    <property type="project" value="UniProtKB-EC"/>
</dbReference>
<evidence type="ECO:0000256" key="5">
    <source>
        <dbReference type="ARBA" id="ARBA00010185"/>
    </source>
</evidence>
<evidence type="ECO:0000256" key="12">
    <source>
        <dbReference type="ARBA" id="ARBA00022695"/>
    </source>
</evidence>
<dbReference type="PANTHER" id="PTHR46382:SF1">
    <property type="entry name" value="PHOSPHATIDATE CYTIDYLYLTRANSFERASE"/>
    <property type="match status" value="1"/>
</dbReference>
<evidence type="ECO:0000256" key="2">
    <source>
        <dbReference type="ARBA" id="ARBA00004651"/>
    </source>
</evidence>
<keyword evidence="9" id="KW-0444">Lipid biosynthesis</keyword>
<sequence length="285" mass="31561">MKNNFIQRAITGIIFVGVLIGCILGGPISFTLLFALITALTIHEFGVIISKQPDVEINKPICMLAGVFLFFGFAYLGVMPGQTEILIPYLFLIIYLLVSELYLKKKNPLNNWAYAMMSQIYIALSFAMLNVLAYHSIGNEGELSNYQVQYNPILPLSIFIFTWINDTGAYCTGMLFGKHRLFERISPKKSWEGSIGGGVFSIIAAIVMAHYFPFMPISIWIGLALTVVIFGTLGDLTESLLKRTIGIKDSGNILPGHGGMLDRFDSTLMAVPAAVVYLYIISFIE</sequence>
<comment type="caution">
    <text evidence="20">The sequence shown here is derived from an EMBL/GenBank/DDBJ whole genome shotgun (WGS) entry which is preliminary data.</text>
</comment>
<dbReference type="PANTHER" id="PTHR46382">
    <property type="entry name" value="PHOSPHATIDATE CYTIDYLYLTRANSFERASE"/>
    <property type="match status" value="1"/>
</dbReference>
<evidence type="ECO:0000313" key="25">
    <source>
        <dbReference type="Proteomes" id="UP000260862"/>
    </source>
</evidence>
<keyword evidence="14" id="KW-0443">Lipid metabolism</keyword>
<evidence type="ECO:0000256" key="3">
    <source>
        <dbReference type="ARBA" id="ARBA00005119"/>
    </source>
</evidence>
<evidence type="ECO:0000256" key="4">
    <source>
        <dbReference type="ARBA" id="ARBA00005189"/>
    </source>
</evidence>
<evidence type="ECO:0000313" key="22">
    <source>
        <dbReference type="EMBL" id="RHF91561.1"/>
    </source>
</evidence>
<evidence type="ECO:0000256" key="18">
    <source>
        <dbReference type="RuleBase" id="RU003938"/>
    </source>
</evidence>
<dbReference type="InterPro" id="IPR000374">
    <property type="entry name" value="PC_trans"/>
</dbReference>
<feature type="transmembrane region" description="Helical" evidence="19">
    <location>
        <begin position="267"/>
        <end position="284"/>
    </location>
</feature>
<dbReference type="Proteomes" id="UP000283485">
    <property type="component" value="Unassembled WGS sequence"/>
</dbReference>
<comment type="subcellular location">
    <subcellularLocation>
        <location evidence="2">Cell membrane</location>
        <topology evidence="2">Multi-pass membrane protein</topology>
    </subcellularLocation>
</comment>
<dbReference type="EMBL" id="QRHQ01000009">
    <property type="protein sequence ID" value="RHF91561.1"/>
    <property type="molecule type" value="Genomic_DNA"/>
</dbReference>
<keyword evidence="11 18" id="KW-0812">Transmembrane</keyword>
<dbReference type="PROSITE" id="PS01315">
    <property type="entry name" value="CDS"/>
    <property type="match status" value="1"/>
</dbReference>
<evidence type="ECO:0000256" key="17">
    <source>
        <dbReference type="ARBA" id="ARBA00023264"/>
    </source>
</evidence>
<dbReference type="Proteomes" id="UP000260862">
    <property type="component" value="Unassembled WGS sequence"/>
</dbReference>
<evidence type="ECO:0000256" key="8">
    <source>
        <dbReference type="ARBA" id="ARBA00022475"/>
    </source>
</evidence>
<feature type="transmembrane region" description="Helical" evidence="19">
    <location>
        <begin position="153"/>
        <end position="172"/>
    </location>
</feature>